<feature type="binding site" evidence="7">
    <location>
        <position position="142"/>
    </location>
    <ligand>
        <name>Mg(2+)</name>
        <dbReference type="ChEBI" id="CHEBI:18420"/>
    </ligand>
</feature>
<keyword evidence="6 8" id="KW-0472">Membrane</keyword>
<evidence type="ECO:0000313" key="10">
    <source>
        <dbReference type="Proteomes" id="UP000008387"/>
    </source>
</evidence>
<comment type="cofactor">
    <cofactor evidence="7">
        <name>Mg(2+)</name>
        <dbReference type="ChEBI" id="CHEBI:18420"/>
    </cofactor>
</comment>
<gene>
    <name evidence="9" type="ordered locus">HBZC1_06610</name>
</gene>
<dbReference type="eggNOG" id="COG0472">
    <property type="taxonomic scope" value="Bacteria"/>
</dbReference>
<dbReference type="RefSeq" id="WP_013890115.1">
    <property type="nucleotide sequence ID" value="NC_015674.1"/>
</dbReference>
<keyword evidence="2" id="KW-1003">Cell membrane</keyword>
<dbReference type="EC" id="2.7.8.-" evidence="9"/>
<dbReference type="CDD" id="cd06853">
    <property type="entry name" value="GT_WecA_like"/>
    <property type="match status" value="1"/>
</dbReference>
<evidence type="ECO:0000256" key="8">
    <source>
        <dbReference type="SAM" id="Phobius"/>
    </source>
</evidence>
<dbReference type="HOGENOM" id="CLU_023982_5_0_7"/>
<evidence type="ECO:0000313" key="9">
    <source>
        <dbReference type="EMBL" id="CCB79647.1"/>
    </source>
</evidence>
<proteinExistence type="predicted"/>
<feature type="transmembrane region" description="Helical" evidence="8">
    <location>
        <begin position="198"/>
        <end position="214"/>
    </location>
</feature>
<keyword evidence="4 8" id="KW-0812">Transmembrane</keyword>
<feature type="transmembrane region" description="Helical" evidence="8">
    <location>
        <begin position="93"/>
        <end position="112"/>
    </location>
</feature>
<evidence type="ECO:0000256" key="6">
    <source>
        <dbReference type="ARBA" id="ARBA00023136"/>
    </source>
</evidence>
<feature type="transmembrane region" description="Helical" evidence="8">
    <location>
        <begin position="273"/>
        <end position="293"/>
    </location>
</feature>
<dbReference type="PANTHER" id="PTHR22926">
    <property type="entry name" value="PHOSPHO-N-ACETYLMURAMOYL-PENTAPEPTIDE-TRANSFERASE"/>
    <property type="match status" value="1"/>
</dbReference>
<feature type="binding site" evidence="7">
    <location>
        <position position="195"/>
    </location>
    <ligand>
        <name>Mg(2+)</name>
        <dbReference type="ChEBI" id="CHEBI:18420"/>
    </ligand>
</feature>
<dbReference type="KEGG" id="hbi:HBZC1_06610"/>
<feature type="transmembrane region" description="Helical" evidence="8">
    <location>
        <begin position="299"/>
        <end position="318"/>
    </location>
</feature>
<dbReference type="Proteomes" id="UP000008387">
    <property type="component" value="Chromosome"/>
</dbReference>
<evidence type="ECO:0000256" key="5">
    <source>
        <dbReference type="ARBA" id="ARBA00022989"/>
    </source>
</evidence>
<reference evidence="9 10" key="1">
    <citation type="journal article" date="2011" name="J. Bacteriol.">
        <title>Genome sequence of Helicobacter bizzozeronii strain CIII-1, an isolate from human gastric mucosa.</title>
        <authorList>
            <person name="Schott T."/>
            <person name="Rossi M."/>
            <person name="Hanninen M.L."/>
        </authorList>
    </citation>
    <scope>NUCLEOTIDE SEQUENCE [LARGE SCALE GENOMIC DNA]</scope>
    <source>
        <strain evidence="9 10">CIII-1</strain>
    </source>
</reference>
<name>F8KQ43_HELBC</name>
<dbReference type="EMBL" id="FR871757">
    <property type="protein sequence ID" value="CCB79647.1"/>
    <property type="molecule type" value="Genomic_DNA"/>
</dbReference>
<evidence type="ECO:0000256" key="3">
    <source>
        <dbReference type="ARBA" id="ARBA00022679"/>
    </source>
</evidence>
<keyword evidence="3 9" id="KW-0808">Transferase</keyword>
<feature type="transmembrane region" description="Helical" evidence="8">
    <location>
        <begin position="118"/>
        <end position="140"/>
    </location>
</feature>
<evidence type="ECO:0000256" key="1">
    <source>
        <dbReference type="ARBA" id="ARBA00004651"/>
    </source>
</evidence>
<dbReference type="GO" id="GO:0044038">
    <property type="term" value="P:cell wall macromolecule biosynthetic process"/>
    <property type="evidence" value="ECO:0007669"/>
    <property type="project" value="TreeGrafter"/>
</dbReference>
<dbReference type="InterPro" id="IPR000715">
    <property type="entry name" value="Glycosyl_transferase_4"/>
</dbReference>
<organism evidence="9 10">
    <name type="scientific">Helicobacter bizzozeronii (strain CIII-1)</name>
    <dbReference type="NCBI Taxonomy" id="1002804"/>
    <lineage>
        <taxon>Bacteria</taxon>
        <taxon>Pseudomonadati</taxon>
        <taxon>Campylobacterota</taxon>
        <taxon>Epsilonproteobacteria</taxon>
        <taxon>Campylobacterales</taxon>
        <taxon>Helicobacteraceae</taxon>
        <taxon>Helicobacter</taxon>
    </lineage>
</organism>
<feature type="transmembrane region" description="Helical" evidence="8">
    <location>
        <begin position="170"/>
        <end position="186"/>
    </location>
</feature>
<dbReference type="AlphaFoldDB" id="F8KQ43"/>
<feature type="transmembrane region" description="Helical" evidence="8">
    <location>
        <begin position="54"/>
        <end position="81"/>
    </location>
</feature>
<keyword evidence="5 8" id="KW-1133">Transmembrane helix</keyword>
<dbReference type="GO" id="GO:0071555">
    <property type="term" value="P:cell wall organization"/>
    <property type="evidence" value="ECO:0007669"/>
    <property type="project" value="TreeGrafter"/>
</dbReference>
<accession>F8KQ43</accession>
<dbReference type="PANTHER" id="PTHR22926:SF3">
    <property type="entry name" value="UNDECAPRENYL-PHOSPHATE ALPHA-N-ACETYLGLUCOSAMINYL 1-PHOSPHATE TRANSFERASE"/>
    <property type="match status" value="1"/>
</dbReference>
<dbReference type="STRING" id="1002804.HBZC1_06610"/>
<evidence type="ECO:0000256" key="2">
    <source>
        <dbReference type="ARBA" id="ARBA00022475"/>
    </source>
</evidence>
<dbReference type="Pfam" id="PF00953">
    <property type="entry name" value="Glycos_transf_4"/>
    <property type="match status" value="1"/>
</dbReference>
<comment type="subcellular location">
    <subcellularLocation>
        <location evidence="1">Cell membrane</location>
        <topology evidence="1">Multi-pass membrane protein</topology>
    </subcellularLocation>
</comment>
<protein>
    <submittedName>
        <fullName evidence="9">Undecaprenyl-phosphate N-acetylglucosaminyl 1-phosphate transferase</fullName>
        <ecNumber evidence="9">2.7.8.-</ecNumber>
    </submittedName>
</protein>
<keyword evidence="7" id="KW-0460">Magnesium</keyword>
<dbReference type="GO" id="GO:0016780">
    <property type="term" value="F:phosphotransferase activity, for other substituted phosphate groups"/>
    <property type="evidence" value="ECO:0007669"/>
    <property type="project" value="InterPro"/>
</dbReference>
<dbReference type="GO" id="GO:0046872">
    <property type="term" value="F:metal ion binding"/>
    <property type="evidence" value="ECO:0007669"/>
    <property type="project" value="UniProtKB-KW"/>
</dbReference>
<keyword evidence="10" id="KW-1185">Reference proteome</keyword>
<dbReference type="GO" id="GO:0009103">
    <property type="term" value="P:lipopolysaccharide biosynthetic process"/>
    <property type="evidence" value="ECO:0007669"/>
    <property type="project" value="TreeGrafter"/>
</dbReference>
<feature type="transmembrane region" description="Helical" evidence="8">
    <location>
        <begin position="147"/>
        <end position="164"/>
    </location>
</feature>
<dbReference type="GO" id="GO:0005886">
    <property type="term" value="C:plasma membrane"/>
    <property type="evidence" value="ECO:0007669"/>
    <property type="project" value="UniProtKB-SubCell"/>
</dbReference>
<evidence type="ECO:0000256" key="4">
    <source>
        <dbReference type="ARBA" id="ARBA00022692"/>
    </source>
</evidence>
<feature type="transmembrane region" description="Helical" evidence="8">
    <location>
        <begin position="220"/>
        <end position="239"/>
    </location>
</feature>
<evidence type="ECO:0000256" key="7">
    <source>
        <dbReference type="PIRSR" id="PIRSR600715-1"/>
    </source>
</evidence>
<sequence>MFEKVWAVLYFTLSFLSSLGVVIFSRRSLLFVDNANKPQGFHTKRTPRAGGLGVFLVFLLGVGAHWGLLLGGVVVFLSGFLEDLNRPLSPQKRLFLQSLGALLCISLTPLILKDFAPFFSLPMILALPFSVFMLVGVANAINIIDGFNGLAGGLSVLVLGFIYLADPSPFILAMLLGVLGFLVLNFPKGYIFLGDGGAYLLGLVCGACLMDLALKGVVSVWFGLALMVYPVTEVLFSIARRKLQKQKATLPDALHLHTLLFKALINKYPNPNALTGFSIVVLNLPFMLASYFWRNQPYALLAVIALFIGAYLSFYQYLNHKEHPCV</sequence>
<keyword evidence="7" id="KW-0479">Metal-binding</keyword>